<comment type="subcellular location">
    <subcellularLocation>
        <location evidence="1">Membrane</location>
        <topology evidence="1">Multi-pass membrane protein</topology>
    </subcellularLocation>
</comment>
<dbReference type="Pfam" id="PF04479">
    <property type="entry name" value="RTA1"/>
    <property type="match status" value="1"/>
</dbReference>
<comment type="caution">
    <text evidence="7">The sequence shown here is derived from an EMBL/GenBank/DDBJ whole genome shotgun (WGS) entry which is preliminary data.</text>
</comment>
<evidence type="ECO:0000313" key="7">
    <source>
        <dbReference type="EMBL" id="KAF7511053.1"/>
    </source>
</evidence>
<dbReference type="GO" id="GO:0016020">
    <property type="term" value="C:membrane"/>
    <property type="evidence" value="ECO:0007669"/>
    <property type="project" value="UniProtKB-SubCell"/>
</dbReference>
<evidence type="ECO:0000313" key="8">
    <source>
        <dbReference type="Proteomes" id="UP000606974"/>
    </source>
</evidence>
<keyword evidence="8" id="KW-1185">Reference proteome</keyword>
<accession>A0A8H7AL52</accession>
<protein>
    <submittedName>
        <fullName evidence="7">Uncharacterized protein</fullName>
    </submittedName>
</protein>
<dbReference type="Proteomes" id="UP000606974">
    <property type="component" value="Unassembled WGS sequence"/>
</dbReference>
<dbReference type="InterPro" id="IPR007568">
    <property type="entry name" value="RTA1"/>
</dbReference>
<evidence type="ECO:0000256" key="4">
    <source>
        <dbReference type="ARBA" id="ARBA00023136"/>
    </source>
</evidence>
<dbReference type="PANTHER" id="PTHR31465">
    <property type="entry name" value="PROTEIN RTA1-RELATED"/>
    <property type="match status" value="1"/>
</dbReference>
<dbReference type="AlphaFoldDB" id="A0A8H7AL52"/>
<evidence type="ECO:0000256" key="2">
    <source>
        <dbReference type="ARBA" id="ARBA00022692"/>
    </source>
</evidence>
<keyword evidence="3 6" id="KW-1133">Transmembrane helix</keyword>
<gene>
    <name evidence="7" type="ORF">GJ744_005599</name>
</gene>
<feature type="region of interest" description="Disordered" evidence="5">
    <location>
        <begin position="76"/>
        <end position="139"/>
    </location>
</feature>
<dbReference type="PANTHER" id="PTHR31465:SF15">
    <property type="entry name" value="LIPID TRANSPORTER ATNI-RELATED"/>
    <property type="match status" value="1"/>
</dbReference>
<keyword evidence="2 6" id="KW-0812">Transmembrane</keyword>
<dbReference type="EMBL" id="JAACFV010000024">
    <property type="protein sequence ID" value="KAF7511053.1"/>
    <property type="molecule type" value="Genomic_DNA"/>
</dbReference>
<keyword evidence="4 6" id="KW-0472">Membrane</keyword>
<sequence>MTEYRSPRQARKLLHVVYVVLGLISLRIIFRLIEFSQGFDTYLPTHEWVPYVFDASPMLRCADMSQRRTSWAYIDGPEAPNSDFTEERKADKLKKKEKKDAKKAEKMEMSELKKINKRNTKANQAAHKREAKGAVTMIV</sequence>
<dbReference type="OrthoDB" id="3358017at2759"/>
<proteinExistence type="predicted"/>
<organism evidence="7 8">
    <name type="scientific">Endocarpon pusillum</name>
    <dbReference type="NCBI Taxonomy" id="364733"/>
    <lineage>
        <taxon>Eukaryota</taxon>
        <taxon>Fungi</taxon>
        <taxon>Dikarya</taxon>
        <taxon>Ascomycota</taxon>
        <taxon>Pezizomycotina</taxon>
        <taxon>Eurotiomycetes</taxon>
        <taxon>Chaetothyriomycetidae</taxon>
        <taxon>Verrucariales</taxon>
        <taxon>Verrucariaceae</taxon>
        <taxon>Endocarpon</taxon>
    </lineage>
</organism>
<reference evidence="7" key="1">
    <citation type="submission" date="2020-02" db="EMBL/GenBank/DDBJ databases">
        <authorList>
            <person name="Palmer J.M."/>
        </authorList>
    </citation>
    <scope>NUCLEOTIDE SEQUENCE</scope>
    <source>
        <strain evidence="7">EPUS1.4</strain>
        <tissue evidence="7">Thallus</tissue>
    </source>
</reference>
<evidence type="ECO:0000256" key="5">
    <source>
        <dbReference type="SAM" id="MobiDB-lite"/>
    </source>
</evidence>
<name>A0A8H7AL52_9EURO</name>
<evidence type="ECO:0000256" key="1">
    <source>
        <dbReference type="ARBA" id="ARBA00004141"/>
    </source>
</evidence>
<evidence type="ECO:0000256" key="3">
    <source>
        <dbReference type="ARBA" id="ARBA00022989"/>
    </source>
</evidence>
<evidence type="ECO:0000256" key="6">
    <source>
        <dbReference type="SAM" id="Phobius"/>
    </source>
</evidence>
<feature type="compositionally biased region" description="Basic and acidic residues" evidence="5">
    <location>
        <begin position="98"/>
        <end position="114"/>
    </location>
</feature>
<feature type="transmembrane region" description="Helical" evidence="6">
    <location>
        <begin position="12"/>
        <end position="30"/>
    </location>
</feature>